<keyword evidence="2" id="KW-1185">Reference proteome</keyword>
<sequence>MLKSLPMTLTHPQRSRSLTAWLLYASVLFSLFACGIHHGQMSGMSLSGLGGGSCTLAGHGGPAIDASGTDQQQPHIDQMSCPLCSSFGLAVALNSAGWSLSYFPAPAITRHVANTWPQAPPRYSWPSLNPRASPFV</sequence>
<reference evidence="1" key="1">
    <citation type="journal article" date="2014" name="Int. J. Syst. Evol. Microbiol.">
        <title>Complete genome sequence of Corynebacterium casei LMG S-19264T (=DSM 44701T), isolated from a smear-ripened cheese.</title>
        <authorList>
            <consortium name="US DOE Joint Genome Institute (JGI-PGF)"/>
            <person name="Walter F."/>
            <person name="Albersmeier A."/>
            <person name="Kalinowski J."/>
            <person name="Ruckert C."/>
        </authorList>
    </citation>
    <scope>NUCLEOTIDE SEQUENCE</scope>
    <source>
        <strain evidence="1">VKM B-2935</strain>
    </source>
</reference>
<dbReference type="InterPro" id="IPR021333">
    <property type="entry name" value="DUF2946"/>
</dbReference>
<evidence type="ECO:0000313" key="1">
    <source>
        <dbReference type="EMBL" id="GLK90302.1"/>
    </source>
</evidence>
<gene>
    <name evidence="1" type="ORF">GCM10017655_33650</name>
</gene>
<protein>
    <recommendedName>
        <fullName evidence="3">DUF2946 domain-containing protein</fullName>
    </recommendedName>
</protein>
<proteinExistence type="predicted"/>
<comment type="caution">
    <text evidence="1">The sequence shown here is derived from an EMBL/GenBank/DDBJ whole genome shotgun (WGS) entry which is preliminary data.</text>
</comment>
<dbReference type="PROSITE" id="PS51257">
    <property type="entry name" value="PROKAR_LIPOPROTEIN"/>
    <property type="match status" value="1"/>
</dbReference>
<reference evidence="1" key="2">
    <citation type="submission" date="2023-01" db="EMBL/GenBank/DDBJ databases">
        <authorList>
            <person name="Sun Q."/>
            <person name="Evtushenko L."/>
        </authorList>
    </citation>
    <scope>NUCLEOTIDE SEQUENCE</scope>
    <source>
        <strain evidence="1">VKM B-2935</strain>
    </source>
</reference>
<evidence type="ECO:0000313" key="2">
    <source>
        <dbReference type="Proteomes" id="UP001143328"/>
    </source>
</evidence>
<accession>A0A9W6K7M8</accession>
<name>A0A9W6K7M8_9PSED</name>
<dbReference type="EMBL" id="BSFN01000010">
    <property type="protein sequence ID" value="GLK90302.1"/>
    <property type="molecule type" value="Genomic_DNA"/>
</dbReference>
<evidence type="ECO:0008006" key="3">
    <source>
        <dbReference type="Google" id="ProtNLM"/>
    </source>
</evidence>
<dbReference type="Pfam" id="PF11162">
    <property type="entry name" value="DUF2946"/>
    <property type="match status" value="1"/>
</dbReference>
<organism evidence="1 2">
    <name type="scientific">Pseudomonas turukhanskensis</name>
    <dbReference type="NCBI Taxonomy" id="1806536"/>
    <lineage>
        <taxon>Bacteria</taxon>
        <taxon>Pseudomonadati</taxon>
        <taxon>Pseudomonadota</taxon>
        <taxon>Gammaproteobacteria</taxon>
        <taxon>Pseudomonadales</taxon>
        <taxon>Pseudomonadaceae</taxon>
        <taxon>Pseudomonas</taxon>
    </lineage>
</organism>
<dbReference type="AlphaFoldDB" id="A0A9W6K7M8"/>
<dbReference type="Proteomes" id="UP001143328">
    <property type="component" value="Unassembled WGS sequence"/>
</dbReference>